<sequence length="441" mass="49974">MAVTTTLTWNEERSFQKLLGNVSLRLLYKSSVHGRSTVEMQNRCRCQGPIVTVIYHSNSIFGVFTLGHSSDMSESFTEPNASFFFSLQKNETMEMKTVVLNSTVTFYRNNLTFCFSSYYNQKLSLNFEESRIYIPRIFEEELIVKSHAKSTFLECEVFRVEGIKDEAGYINRITRATQHRNSLLADVRAYSPYADLVSEIRILLLGPVGSGKSSFFNSVKSIFQGHLTRQAIVGSDVTSITEQYRIYSIKDGKNGQSLPFMLCDSMGLDEKEGVGLCVDDIPHILKGCMPDRYEFSPQKPITPKHPTFITSPSLKDRIHCVAYVFDINSMDNLSSKMVAKLKQIQKEVINCGVAQVALLTKVNNCNEVLQDNFLKMNKAMISQSQIQNVNKILGIPLSRILVVDNYASEREMDPVKDILILSALKQMFRATDDFLEDLPLE</sequence>
<dbReference type="Gene3D" id="3.40.50.300">
    <property type="entry name" value="P-loop containing nucleotide triphosphate hydrolases"/>
    <property type="match status" value="1"/>
</dbReference>
<protein>
    <recommendedName>
        <fullName evidence="4">Interferon-induced protein 44-like</fullName>
    </recommendedName>
</protein>
<dbReference type="InterPro" id="IPR006571">
    <property type="entry name" value="TLDc_dom"/>
</dbReference>
<organism evidence="6 7">
    <name type="scientific">Bos indicus x Bos taurus</name>
    <name type="common">Hybrid cattle</name>
    <dbReference type="NCBI Taxonomy" id="30522"/>
    <lineage>
        <taxon>Eukaryota</taxon>
        <taxon>Metazoa</taxon>
        <taxon>Chordata</taxon>
        <taxon>Craniata</taxon>
        <taxon>Vertebrata</taxon>
        <taxon>Euteleostomi</taxon>
        <taxon>Mammalia</taxon>
        <taxon>Eutheria</taxon>
        <taxon>Laurasiatheria</taxon>
        <taxon>Artiodactyla</taxon>
        <taxon>Ruminantia</taxon>
        <taxon>Pecora</taxon>
        <taxon>Bovidae</taxon>
        <taxon>Bovinae</taxon>
        <taxon>Bos</taxon>
    </lineage>
</organism>
<accession>A0A4W2DPE0</accession>
<dbReference type="GO" id="GO:0009615">
    <property type="term" value="P:response to virus"/>
    <property type="evidence" value="ECO:0007669"/>
    <property type="project" value="UniProtKB-ARBA"/>
</dbReference>
<dbReference type="PANTHER" id="PTHR14241:SF2">
    <property type="entry name" value="INTERFERON-INDUCED PROTEIN 44-LIKE"/>
    <property type="match status" value="1"/>
</dbReference>
<evidence type="ECO:0000313" key="6">
    <source>
        <dbReference type="Ensembl" id="ENSBIXP00000026008.1"/>
    </source>
</evidence>
<dbReference type="Ensembl" id="ENSBIXT00000042968.1">
    <property type="protein sequence ID" value="ENSBIXP00000026008.1"/>
    <property type="gene ID" value="ENSBIXG00000028097.1"/>
</dbReference>
<reference evidence="6 7" key="1">
    <citation type="submission" date="2018-11" db="EMBL/GenBank/DDBJ databases">
        <title>Haplotype-resolved cattle genomes.</title>
        <authorList>
            <person name="Low W.Y."/>
            <person name="Tearle R."/>
            <person name="Bickhart D.M."/>
            <person name="Rosen B.D."/>
            <person name="Koren S."/>
            <person name="Rhie A."/>
            <person name="Hiendleder S."/>
            <person name="Phillippy A.M."/>
            <person name="Smith T.P.L."/>
            <person name="Williams J.L."/>
        </authorList>
    </citation>
    <scope>NUCLEOTIDE SEQUENCE [LARGE SCALE GENOMIC DNA]</scope>
</reference>
<name>A0A4W2DPE0_BOBOX</name>
<reference evidence="6" key="3">
    <citation type="submission" date="2025-09" db="UniProtKB">
        <authorList>
            <consortium name="Ensembl"/>
        </authorList>
    </citation>
    <scope>IDENTIFICATION</scope>
</reference>
<dbReference type="GO" id="GO:0005737">
    <property type="term" value="C:cytoplasm"/>
    <property type="evidence" value="ECO:0007669"/>
    <property type="project" value="UniProtKB-SubCell"/>
</dbReference>
<keyword evidence="7" id="KW-1185">Reference proteome</keyword>
<evidence type="ECO:0000256" key="1">
    <source>
        <dbReference type="ARBA" id="ARBA00004496"/>
    </source>
</evidence>
<evidence type="ECO:0000256" key="3">
    <source>
        <dbReference type="ARBA" id="ARBA00022490"/>
    </source>
</evidence>
<reference evidence="6" key="2">
    <citation type="submission" date="2025-08" db="UniProtKB">
        <authorList>
            <consortium name="Ensembl"/>
        </authorList>
    </citation>
    <scope>IDENTIFICATION</scope>
</reference>
<dbReference type="AlphaFoldDB" id="A0A4W2DPE0"/>
<dbReference type="Proteomes" id="UP000314981">
    <property type="component" value="Chromosome 3"/>
</dbReference>
<keyword evidence="3" id="KW-0963">Cytoplasm</keyword>
<evidence type="ECO:0000256" key="2">
    <source>
        <dbReference type="ARBA" id="ARBA00009243"/>
    </source>
</evidence>
<dbReference type="InterPro" id="IPR027417">
    <property type="entry name" value="P-loop_NTPase"/>
</dbReference>
<evidence type="ECO:0000256" key="4">
    <source>
        <dbReference type="ARBA" id="ARBA00071720"/>
    </source>
</evidence>
<dbReference type="OMA" id="TRLTWNE"/>
<evidence type="ECO:0000259" key="5">
    <source>
        <dbReference type="PROSITE" id="PS51886"/>
    </source>
</evidence>
<dbReference type="FunFam" id="3.40.50.300:FF:001534">
    <property type="entry name" value="Interferon induced protein 44 like"/>
    <property type="match status" value="1"/>
</dbReference>
<evidence type="ECO:0000313" key="7">
    <source>
        <dbReference type="Proteomes" id="UP000314981"/>
    </source>
</evidence>
<gene>
    <name evidence="6" type="primary">IFI44L</name>
</gene>
<proteinExistence type="inferred from homology"/>
<dbReference type="STRING" id="30522.A0A4W2DPE0"/>
<dbReference type="GO" id="GO:0006955">
    <property type="term" value="P:immune response"/>
    <property type="evidence" value="ECO:0007669"/>
    <property type="project" value="TreeGrafter"/>
</dbReference>
<dbReference type="Pfam" id="PF07534">
    <property type="entry name" value="TLD"/>
    <property type="match status" value="1"/>
</dbReference>
<dbReference type="PANTHER" id="PTHR14241">
    <property type="entry name" value="INTERFERON-INDUCED PROTEIN 44"/>
    <property type="match status" value="1"/>
</dbReference>
<dbReference type="PROSITE" id="PS51886">
    <property type="entry name" value="TLDC"/>
    <property type="match status" value="1"/>
</dbReference>
<comment type="subcellular location">
    <subcellularLocation>
        <location evidence="1">Cytoplasm</location>
    </subcellularLocation>
</comment>
<feature type="domain" description="TLDc" evidence="5">
    <location>
        <begin position="1"/>
        <end position="161"/>
    </location>
</feature>
<dbReference type="SUPFAM" id="SSF52540">
    <property type="entry name" value="P-loop containing nucleoside triphosphate hydrolases"/>
    <property type="match status" value="1"/>
</dbReference>
<comment type="similarity">
    <text evidence="2">Belongs to the IFI44 family.</text>
</comment>